<accession>A0A9D2EZ18</accession>
<dbReference type="Proteomes" id="UP000824062">
    <property type="component" value="Unassembled WGS sequence"/>
</dbReference>
<gene>
    <name evidence="3" type="ORF">IAA19_02920</name>
</gene>
<evidence type="ECO:0000313" key="4">
    <source>
        <dbReference type="Proteomes" id="UP000824062"/>
    </source>
</evidence>
<feature type="compositionally biased region" description="Polar residues" evidence="1">
    <location>
        <begin position="256"/>
        <end position="276"/>
    </location>
</feature>
<proteinExistence type="predicted"/>
<keyword evidence="2" id="KW-0812">Transmembrane</keyword>
<keyword evidence="2" id="KW-0472">Membrane</keyword>
<reference evidence="3" key="1">
    <citation type="journal article" date="2021" name="PeerJ">
        <title>Extensive microbial diversity within the chicken gut microbiome revealed by metagenomics and culture.</title>
        <authorList>
            <person name="Gilroy R."/>
            <person name="Ravi A."/>
            <person name="Getino M."/>
            <person name="Pursley I."/>
            <person name="Horton D.L."/>
            <person name="Alikhan N.F."/>
            <person name="Baker D."/>
            <person name="Gharbi K."/>
            <person name="Hall N."/>
            <person name="Watson M."/>
            <person name="Adriaenssens E.M."/>
            <person name="Foster-Nyarko E."/>
            <person name="Jarju S."/>
            <person name="Secka A."/>
            <person name="Antonio M."/>
            <person name="Oren A."/>
            <person name="Chaudhuri R.R."/>
            <person name="La Ragione R."/>
            <person name="Hildebrand F."/>
            <person name="Pallen M.J."/>
        </authorList>
    </citation>
    <scope>NUCLEOTIDE SEQUENCE</scope>
    <source>
        <strain evidence="3">ChiHjej12B11-14209</strain>
    </source>
</reference>
<keyword evidence="2" id="KW-1133">Transmembrane helix</keyword>
<reference evidence="3" key="2">
    <citation type="submission" date="2021-04" db="EMBL/GenBank/DDBJ databases">
        <authorList>
            <person name="Gilroy R."/>
        </authorList>
    </citation>
    <scope>NUCLEOTIDE SEQUENCE</scope>
    <source>
        <strain evidence="3">ChiHjej12B11-14209</strain>
    </source>
</reference>
<evidence type="ECO:0000256" key="1">
    <source>
        <dbReference type="SAM" id="MobiDB-lite"/>
    </source>
</evidence>
<feature type="transmembrane region" description="Helical" evidence="2">
    <location>
        <begin position="97"/>
        <end position="122"/>
    </location>
</feature>
<name>A0A9D2EZ18_9ACTN</name>
<protein>
    <submittedName>
        <fullName evidence="3">DUF1616 domain-containing protein</fullName>
    </submittedName>
</protein>
<evidence type="ECO:0000256" key="2">
    <source>
        <dbReference type="SAM" id="Phobius"/>
    </source>
</evidence>
<sequence length="276" mass="29171">MTTNDQGRRRHASHAAPAHGAQKAPSARRASAPRRLASESTSIETIRTGQGARVTTRKNAAEAAGRARKSAEQRYLSRHPEARASQVGPKRSAGRTVLLVIAAILVLALVFALGTCVNAMLFPPQEEQGTTDQTLHLTESELAMLEEQEAHDKGQEVVAPDGSVSRAGVTYSLQQQEDGSWAMIATENGSSSTLFVLEGTPVTLARSADLLLVVENRDGGWDVVCYMIDGHSDATYLVGSDGQQWGGEGDAASAELSGSSIRVTDASGATSETPFE</sequence>
<evidence type="ECO:0000313" key="3">
    <source>
        <dbReference type="EMBL" id="HIZ45955.1"/>
    </source>
</evidence>
<feature type="compositionally biased region" description="Low complexity" evidence="1">
    <location>
        <begin position="14"/>
        <end position="40"/>
    </location>
</feature>
<comment type="caution">
    <text evidence="3">The sequence shown here is derived from an EMBL/GenBank/DDBJ whole genome shotgun (WGS) entry which is preliminary data.</text>
</comment>
<dbReference type="EMBL" id="DXBM01000028">
    <property type="protein sequence ID" value="HIZ45955.1"/>
    <property type="molecule type" value="Genomic_DNA"/>
</dbReference>
<dbReference type="AlphaFoldDB" id="A0A9D2EZ18"/>
<feature type="region of interest" description="Disordered" evidence="1">
    <location>
        <begin position="247"/>
        <end position="276"/>
    </location>
</feature>
<feature type="region of interest" description="Disordered" evidence="1">
    <location>
        <begin position="1"/>
        <end position="90"/>
    </location>
</feature>
<organism evidence="3 4">
    <name type="scientific">Candidatus Olsenella pullistercoris</name>
    <dbReference type="NCBI Taxonomy" id="2838712"/>
    <lineage>
        <taxon>Bacteria</taxon>
        <taxon>Bacillati</taxon>
        <taxon>Actinomycetota</taxon>
        <taxon>Coriobacteriia</taxon>
        <taxon>Coriobacteriales</taxon>
        <taxon>Atopobiaceae</taxon>
        <taxon>Olsenella</taxon>
    </lineage>
</organism>